<reference evidence="1" key="1">
    <citation type="submission" date="2019-03" db="EMBL/GenBank/DDBJ databases">
        <title>Improved annotation for the trematode Fasciola hepatica.</title>
        <authorList>
            <person name="Choi Y.-J."/>
            <person name="Martin J."/>
            <person name="Mitreva M."/>
        </authorList>
    </citation>
    <scope>NUCLEOTIDE SEQUENCE [LARGE SCALE GENOMIC DNA]</scope>
</reference>
<protein>
    <submittedName>
        <fullName evidence="1">Uncharacterized protein</fullName>
    </submittedName>
</protein>
<dbReference type="Proteomes" id="UP000230066">
    <property type="component" value="Unassembled WGS sequence"/>
</dbReference>
<evidence type="ECO:0000313" key="1">
    <source>
        <dbReference type="EMBL" id="THD21568.1"/>
    </source>
</evidence>
<comment type="caution">
    <text evidence="1">The sequence shown here is derived from an EMBL/GenBank/DDBJ whole genome shotgun (WGS) entry which is preliminary data.</text>
</comment>
<evidence type="ECO:0000313" key="2">
    <source>
        <dbReference type="Proteomes" id="UP000230066"/>
    </source>
</evidence>
<name>A0A4E0RJI6_FASHE</name>
<dbReference type="AlphaFoldDB" id="A0A4E0RJI6"/>
<keyword evidence="2" id="KW-1185">Reference proteome</keyword>
<organism evidence="1 2">
    <name type="scientific">Fasciola hepatica</name>
    <name type="common">Liver fluke</name>
    <dbReference type="NCBI Taxonomy" id="6192"/>
    <lineage>
        <taxon>Eukaryota</taxon>
        <taxon>Metazoa</taxon>
        <taxon>Spiralia</taxon>
        <taxon>Lophotrochozoa</taxon>
        <taxon>Platyhelminthes</taxon>
        <taxon>Trematoda</taxon>
        <taxon>Digenea</taxon>
        <taxon>Plagiorchiida</taxon>
        <taxon>Echinostomata</taxon>
        <taxon>Echinostomatoidea</taxon>
        <taxon>Fasciolidae</taxon>
        <taxon>Fasciola</taxon>
    </lineage>
</organism>
<accession>A0A4E0RJI6</accession>
<dbReference type="EMBL" id="JXXN02003424">
    <property type="protein sequence ID" value="THD21568.1"/>
    <property type="molecule type" value="Genomic_DNA"/>
</dbReference>
<proteinExistence type="predicted"/>
<sequence length="318" mass="35860">MTVAPVRCLFKELEINKVNLPDKTYHGNKCKQEADRACERSVELFRLRYNFDVVQMHPVELREHKYKENVSSIDSAPIARRCVSCGSFIADLWENLPADVWSWQSVCLETDYVPKFYHATRSYSDGCIRSATEEVTKKLDVPPTPIKPCPSRVNSGTLHPLADTHPSKAHSLPGKPVQVTIPLVVHKWGARIRRNSSATTGDKKREKFANCSISSKIHSLQSNSMSGTVLGISSNRSDIPKLLVKEQRPITNEILSNVCNSVRAGNLENTRKPFIQLHEADAVKVNNSQRPTTRLRQMKLSDFLLHTSSRTRSRSVES</sequence>
<gene>
    <name evidence="1" type="ORF">D915_007773</name>
</gene>